<dbReference type="OrthoDB" id="416454at2759"/>
<dbReference type="STRING" id="333673.A0A3M0JBQ8"/>
<proteinExistence type="predicted"/>
<dbReference type="AlphaFoldDB" id="A0A3M0JBQ8"/>
<organism evidence="1 2">
    <name type="scientific">Hirundo rustica rustica</name>
    <dbReference type="NCBI Taxonomy" id="333673"/>
    <lineage>
        <taxon>Eukaryota</taxon>
        <taxon>Metazoa</taxon>
        <taxon>Chordata</taxon>
        <taxon>Craniata</taxon>
        <taxon>Vertebrata</taxon>
        <taxon>Euteleostomi</taxon>
        <taxon>Archelosauria</taxon>
        <taxon>Archosauria</taxon>
        <taxon>Dinosauria</taxon>
        <taxon>Saurischia</taxon>
        <taxon>Theropoda</taxon>
        <taxon>Coelurosauria</taxon>
        <taxon>Aves</taxon>
        <taxon>Neognathae</taxon>
        <taxon>Neoaves</taxon>
        <taxon>Telluraves</taxon>
        <taxon>Australaves</taxon>
        <taxon>Passeriformes</taxon>
        <taxon>Sylvioidea</taxon>
        <taxon>Hirundinidae</taxon>
        <taxon>Hirundo</taxon>
    </lineage>
</organism>
<name>A0A3M0JBQ8_HIRRU</name>
<sequence>MHRHPASPKPERVQASPLSDCFSHRRPCYAPIKPGLQEELQSERCCIQLVASHQRCPSGVCAGAVLFNIFIDNTDVGIESLISKSVDNTKLGMCVDLLEGRMALQRDLEQLDGWAESNKMKFNKSKCRVLHFGHNNPCSIIGWGWCGWTVPRRKGTWGYWSAAEHEPGCVLVAKKANGTWPVSGTV</sequence>
<reference evidence="1 2" key="1">
    <citation type="submission" date="2018-07" db="EMBL/GenBank/DDBJ databases">
        <title>A high quality draft genome assembly of the barn swallow (H. rustica rustica).</title>
        <authorList>
            <person name="Formenti G."/>
            <person name="Chiara M."/>
            <person name="Poveda L."/>
            <person name="Francoijs K.-J."/>
            <person name="Bonisoli-Alquati A."/>
            <person name="Canova L."/>
            <person name="Gianfranceschi L."/>
            <person name="Horner D.S."/>
            <person name="Saino N."/>
        </authorList>
    </citation>
    <scope>NUCLEOTIDE SEQUENCE [LARGE SCALE GENOMIC DNA]</scope>
    <source>
        <strain evidence="1">Chelidonia</strain>
        <tissue evidence="1">Blood</tissue>
    </source>
</reference>
<keyword evidence="2" id="KW-1185">Reference proteome</keyword>
<evidence type="ECO:0000313" key="2">
    <source>
        <dbReference type="Proteomes" id="UP000269221"/>
    </source>
</evidence>
<comment type="caution">
    <text evidence="1">The sequence shown here is derived from an EMBL/GenBank/DDBJ whole genome shotgun (WGS) entry which is preliminary data.</text>
</comment>
<gene>
    <name evidence="1" type="ORF">DUI87_24823</name>
</gene>
<dbReference type="EMBL" id="QRBI01000152">
    <property type="protein sequence ID" value="RMB98607.1"/>
    <property type="molecule type" value="Genomic_DNA"/>
</dbReference>
<accession>A0A3M0JBQ8</accession>
<evidence type="ECO:0008006" key="3">
    <source>
        <dbReference type="Google" id="ProtNLM"/>
    </source>
</evidence>
<dbReference type="Proteomes" id="UP000269221">
    <property type="component" value="Unassembled WGS sequence"/>
</dbReference>
<evidence type="ECO:0000313" key="1">
    <source>
        <dbReference type="EMBL" id="RMB98607.1"/>
    </source>
</evidence>
<protein>
    <recommendedName>
        <fullName evidence="3">Reverse transcriptase domain-containing protein</fullName>
    </recommendedName>
</protein>
<dbReference type="PANTHER" id="PTHR33332">
    <property type="entry name" value="REVERSE TRANSCRIPTASE DOMAIN-CONTAINING PROTEIN"/>
    <property type="match status" value="1"/>
</dbReference>